<organism evidence="4 5">
    <name type="scientific">Micromonospora olivasterospora</name>
    <dbReference type="NCBI Taxonomy" id="1880"/>
    <lineage>
        <taxon>Bacteria</taxon>
        <taxon>Bacillati</taxon>
        <taxon>Actinomycetota</taxon>
        <taxon>Actinomycetes</taxon>
        <taxon>Micromonosporales</taxon>
        <taxon>Micromonosporaceae</taxon>
        <taxon>Micromonospora</taxon>
    </lineage>
</organism>
<dbReference type="PANTHER" id="PTHR35807">
    <property type="entry name" value="TRANSCRIPTIONAL REGULATOR REDD-RELATED"/>
    <property type="match status" value="1"/>
</dbReference>
<dbReference type="InterPro" id="IPR051677">
    <property type="entry name" value="AfsR-DnrI-RedD_regulator"/>
</dbReference>
<dbReference type="RefSeq" id="WP_211372508.1">
    <property type="nucleotide sequence ID" value="NZ_BAAATQ010000067.1"/>
</dbReference>
<feature type="DNA-binding region" description="OmpR/PhoB-type" evidence="2">
    <location>
        <begin position="1"/>
        <end position="84"/>
    </location>
</feature>
<dbReference type="Proteomes" id="UP000319825">
    <property type="component" value="Unassembled WGS sequence"/>
</dbReference>
<evidence type="ECO:0000256" key="2">
    <source>
        <dbReference type="PROSITE-ProRule" id="PRU01091"/>
    </source>
</evidence>
<evidence type="ECO:0000259" key="3">
    <source>
        <dbReference type="PROSITE" id="PS51755"/>
    </source>
</evidence>
<dbReference type="InterPro" id="IPR001867">
    <property type="entry name" value="OmpR/PhoB-type_DNA-bd"/>
</dbReference>
<dbReference type="Gene3D" id="1.10.10.10">
    <property type="entry name" value="Winged helix-like DNA-binding domain superfamily/Winged helix DNA-binding domain"/>
    <property type="match status" value="1"/>
</dbReference>
<dbReference type="InterPro" id="IPR036388">
    <property type="entry name" value="WH-like_DNA-bd_sf"/>
</dbReference>
<gene>
    <name evidence="4" type="ORF">JD77_01665</name>
</gene>
<dbReference type="PROSITE" id="PS51755">
    <property type="entry name" value="OMPR_PHOB"/>
    <property type="match status" value="1"/>
</dbReference>
<dbReference type="GO" id="GO:0000160">
    <property type="term" value="P:phosphorelay signal transduction system"/>
    <property type="evidence" value="ECO:0007669"/>
    <property type="project" value="InterPro"/>
</dbReference>
<dbReference type="EMBL" id="VLKE01000001">
    <property type="protein sequence ID" value="TWH66707.1"/>
    <property type="molecule type" value="Genomic_DNA"/>
</dbReference>
<name>A0A562I6Q7_MICOL</name>
<dbReference type="SUPFAM" id="SSF46894">
    <property type="entry name" value="C-terminal effector domain of the bipartite response regulators"/>
    <property type="match status" value="1"/>
</dbReference>
<comment type="caution">
    <text evidence="4">The sequence shown here is derived from an EMBL/GenBank/DDBJ whole genome shotgun (WGS) entry which is preliminary data.</text>
</comment>
<dbReference type="InterPro" id="IPR016032">
    <property type="entry name" value="Sig_transdc_resp-reg_C-effctor"/>
</dbReference>
<evidence type="ECO:0000313" key="4">
    <source>
        <dbReference type="EMBL" id="TWH66707.1"/>
    </source>
</evidence>
<evidence type="ECO:0000256" key="1">
    <source>
        <dbReference type="ARBA" id="ARBA00023125"/>
    </source>
</evidence>
<protein>
    <submittedName>
        <fullName evidence="4">Transcriptional regulator</fullName>
    </submittedName>
</protein>
<proteinExistence type="predicted"/>
<feature type="domain" description="OmpR/PhoB-type" evidence="3">
    <location>
        <begin position="1"/>
        <end position="84"/>
    </location>
</feature>
<dbReference type="GO" id="GO:0003677">
    <property type="term" value="F:DNA binding"/>
    <property type="evidence" value="ECO:0007669"/>
    <property type="project" value="UniProtKB-UniRule"/>
</dbReference>
<reference evidence="4 5" key="1">
    <citation type="submission" date="2019-07" db="EMBL/GenBank/DDBJ databases">
        <title>R&amp;d 2014.</title>
        <authorList>
            <person name="Klenk H.-P."/>
        </authorList>
    </citation>
    <scope>NUCLEOTIDE SEQUENCE [LARGE SCALE GENOMIC DNA]</scope>
    <source>
        <strain evidence="4 5">DSM 43868</strain>
    </source>
</reference>
<accession>A0A562I6Q7</accession>
<dbReference type="GO" id="GO:0006355">
    <property type="term" value="P:regulation of DNA-templated transcription"/>
    <property type="evidence" value="ECO:0007669"/>
    <property type="project" value="InterPro"/>
</dbReference>
<sequence>MSATLRFEILGHQRAWHGDQEIDIGPGKQRAVLAVLLLSAGRPVPTGQIIDAVWPEDPPANGPQAVTDHLRDILIFLPPAPVGS</sequence>
<keyword evidence="1 2" id="KW-0238">DNA-binding</keyword>
<keyword evidence="5" id="KW-1185">Reference proteome</keyword>
<evidence type="ECO:0000313" key="5">
    <source>
        <dbReference type="Proteomes" id="UP000319825"/>
    </source>
</evidence>
<dbReference type="AlphaFoldDB" id="A0A562I6Q7"/>
<dbReference type="PANTHER" id="PTHR35807:SF1">
    <property type="entry name" value="TRANSCRIPTIONAL REGULATOR REDD"/>
    <property type="match status" value="1"/>
</dbReference>